<accession>A0A841L181</accession>
<evidence type="ECO:0000256" key="2">
    <source>
        <dbReference type="ARBA" id="ARBA00022692"/>
    </source>
</evidence>
<evidence type="ECO:0000256" key="4">
    <source>
        <dbReference type="ARBA" id="ARBA00023136"/>
    </source>
</evidence>
<evidence type="ECO:0000259" key="6">
    <source>
        <dbReference type="Pfam" id="PF02656"/>
    </source>
</evidence>
<dbReference type="AlphaFoldDB" id="A0A841L181"/>
<feature type="transmembrane region" description="Helical" evidence="5">
    <location>
        <begin position="29"/>
        <end position="50"/>
    </location>
</feature>
<dbReference type="EMBL" id="JACIIV010000003">
    <property type="protein sequence ID" value="MBB6226314.1"/>
    <property type="molecule type" value="Genomic_DNA"/>
</dbReference>
<keyword evidence="2 5" id="KW-0812">Transmembrane</keyword>
<proteinExistence type="predicted"/>
<feature type="domain" description="DUF202" evidence="6">
    <location>
        <begin position="20"/>
        <end position="83"/>
    </location>
</feature>
<dbReference type="GO" id="GO:0012505">
    <property type="term" value="C:endomembrane system"/>
    <property type="evidence" value="ECO:0007669"/>
    <property type="project" value="UniProtKB-SubCell"/>
</dbReference>
<dbReference type="Proteomes" id="UP000538147">
    <property type="component" value="Unassembled WGS sequence"/>
</dbReference>
<keyword evidence="3 5" id="KW-1133">Transmembrane helix</keyword>
<evidence type="ECO:0000256" key="1">
    <source>
        <dbReference type="ARBA" id="ARBA00004127"/>
    </source>
</evidence>
<feature type="transmembrane region" description="Helical" evidence="5">
    <location>
        <begin position="56"/>
        <end position="77"/>
    </location>
</feature>
<feature type="transmembrane region" description="Helical" evidence="5">
    <location>
        <begin position="103"/>
        <end position="121"/>
    </location>
</feature>
<reference evidence="7 8" key="1">
    <citation type="submission" date="2020-08" db="EMBL/GenBank/DDBJ databases">
        <title>Genomic Encyclopedia of Type Strains, Phase IV (KMG-IV): sequencing the most valuable type-strain genomes for metagenomic binning, comparative biology and taxonomic classification.</title>
        <authorList>
            <person name="Goeker M."/>
        </authorList>
    </citation>
    <scope>NUCLEOTIDE SEQUENCE [LARGE SCALE GENOMIC DNA]</scope>
    <source>
        <strain evidence="7 8">DSM 102189</strain>
    </source>
</reference>
<protein>
    <submittedName>
        <fullName evidence="7">Putative membrane protein</fullName>
    </submittedName>
</protein>
<keyword evidence="8" id="KW-1185">Reference proteome</keyword>
<sequence length="125" mass="13969">MSADNHNDLAEDRTDLAEDRTMLAHERSFAGWLRTGMAAVGIALGFNALFQSLQPVWLPKAIATTFLLLAIFIFISAERRARSSTDRLESHHIERLRPVRIRMVTWGLVIATTALGVALWLPEAT</sequence>
<evidence type="ECO:0000256" key="3">
    <source>
        <dbReference type="ARBA" id="ARBA00022989"/>
    </source>
</evidence>
<comment type="subcellular location">
    <subcellularLocation>
        <location evidence="1">Endomembrane system</location>
        <topology evidence="1">Multi-pass membrane protein</topology>
    </subcellularLocation>
</comment>
<name>A0A841L181_9SPHN</name>
<evidence type="ECO:0000313" key="7">
    <source>
        <dbReference type="EMBL" id="MBB6226314.1"/>
    </source>
</evidence>
<comment type="caution">
    <text evidence="7">The sequence shown here is derived from an EMBL/GenBank/DDBJ whole genome shotgun (WGS) entry which is preliminary data.</text>
</comment>
<evidence type="ECO:0000313" key="8">
    <source>
        <dbReference type="Proteomes" id="UP000538147"/>
    </source>
</evidence>
<organism evidence="7 8">
    <name type="scientific">Polymorphobacter multimanifer</name>
    <dbReference type="NCBI Taxonomy" id="1070431"/>
    <lineage>
        <taxon>Bacteria</taxon>
        <taxon>Pseudomonadati</taxon>
        <taxon>Pseudomonadota</taxon>
        <taxon>Alphaproteobacteria</taxon>
        <taxon>Sphingomonadales</taxon>
        <taxon>Sphingosinicellaceae</taxon>
        <taxon>Polymorphobacter</taxon>
    </lineage>
</organism>
<gene>
    <name evidence="7" type="ORF">FHS79_000468</name>
</gene>
<keyword evidence="4 5" id="KW-0472">Membrane</keyword>
<dbReference type="InterPro" id="IPR003807">
    <property type="entry name" value="DUF202"/>
</dbReference>
<dbReference type="RefSeq" id="WP_341534403.1">
    <property type="nucleotide sequence ID" value="NZ_JACIIV010000003.1"/>
</dbReference>
<evidence type="ECO:0000256" key="5">
    <source>
        <dbReference type="SAM" id="Phobius"/>
    </source>
</evidence>
<dbReference type="Pfam" id="PF02656">
    <property type="entry name" value="DUF202"/>
    <property type="match status" value="1"/>
</dbReference>